<reference evidence="9 10" key="1">
    <citation type="journal article" date="2018" name="Plant J.">
        <title>Genome sequences of Chlorella sorokiniana UTEX 1602 and Micractinium conductrix SAG 241.80: implications to maltose excretion by a green alga.</title>
        <authorList>
            <person name="Arriola M.B."/>
            <person name="Velmurugan N."/>
            <person name="Zhang Y."/>
            <person name="Plunkett M.H."/>
            <person name="Hondzo H."/>
            <person name="Barney B.M."/>
        </authorList>
    </citation>
    <scope>NUCLEOTIDE SEQUENCE [LARGE SCALE GENOMIC DNA]</scope>
    <source>
        <strain evidence="10">UTEX 1602</strain>
    </source>
</reference>
<dbReference type="SUPFAM" id="SSF103473">
    <property type="entry name" value="MFS general substrate transporter"/>
    <property type="match status" value="2"/>
</dbReference>
<dbReference type="Pfam" id="PF06813">
    <property type="entry name" value="Nodulin-like"/>
    <property type="match status" value="1"/>
</dbReference>
<gene>
    <name evidence="9" type="ORF">C2E21_4145</name>
</gene>
<evidence type="ECO:0000313" key="9">
    <source>
        <dbReference type="EMBL" id="PRW57489.1"/>
    </source>
</evidence>
<proteinExistence type="predicted"/>
<feature type="transmembrane region" description="Helical" evidence="6">
    <location>
        <begin position="84"/>
        <end position="104"/>
    </location>
</feature>
<feature type="transmembrane region" description="Helical" evidence="6">
    <location>
        <begin position="601"/>
        <end position="626"/>
    </location>
</feature>
<feature type="domain" description="Nodulin-like" evidence="7">
    <location>
        <begin position="12"/>
        <end position="267"/>
    </location>
</feature>
<comment type="subcellular location">
    <subcellularLocation>
        <location evidence="1">Membrane</location>
        <topology evidence="1">Multi-pass membrane protein</topology>
    </subcellularLocation>
</comment>
<evidence type="ECO:0000256" key="2">
    <source>
        <dbReference type="ARBA" id="ARBA00022692"/>
    </source>
</evidence>
<dbReference type="PANTHER" id="PTHR21576">
    <property type="entry name" value="UNCHARACTERIZED NODULIN-LIKE PROTEIN"/>
    <property type="match status" value="1"/>
</dbReference>
<dbReference type="EMBL" id="LHPG02000007">
    <property type="protein sequence ID" value="PRW57489.1"/>
    <property type="molecule type" value="Genomic_DNA"/>
</dbReference>
<dbReference type="STRING" id="3076.A0A2P6TTV2"/>
<evidence type="ECO:0000256" key="1">
    <source>
        <dbReference type="ARBA" id="ARBA00004141"/>
    </source>
</evidence>
<dbReference type="InterPro" id="IPR010658">
    <property type="entry name" value="Nodulin-like"/>
</dbReference>
<feature type="transmembrane region" description="Helical" evidence="6">
    <location>
        <begin position="539"/>
        <end position="561"/>
    </location>
</feature>
<evidence type="ECO:0000256" key="3">
    <source>
        <dbReference type="ARBA" id="ARBA00022989"/>
    </source>
</evidence>
<feature type="transmembrane region" description="Helical" evidence="6">
    <location>
        <begin position="676"/>
        <end position="698"/>
    </location>
</feature>
<feature type="transmembrane region" description="Helical" evidence="6">
    <location>
        <begin position="110"/>
        <end position="129"/>
    </location>
</feature>
<feature type="region of interest" description="Disordered" evidence="5">
    <location>
        <begin position="289"/>
        <end position="324"/>
    </location>
</feature>
<keyword evidence="10" id="KW-1185">Reference proteome</keyword>
<feature type="region of interest" description="Disordered" evidence="5">
    <location>
        <begin position="347"/>
        <end position="366"/>
    </location>
</feature>
<dbReference type="GO" id="GO:0016020">
    <property type="term" value="C:membrane"/>
    <property type="evidence" value="ECO:0007669"/>
    <property type="project" value="UniProtKB-SubCell"/>
</dbReference>
<dbReference type="Gene3D" id="1.20.1250.20">
    <property type="entry name" value="MFS general substrate transporter like domains"/>
    <property type="match status" value="2"/>
</dbReference>
<dbReference type="InterPro" id="IPR056555">
    <property type="entry name" value="NFD4_C"/>
</dbReference>
<feature type="transmembrane region" description="Helical" evidence="6">
    <location>
        <begin position="221"/>
        <end position="245"/>
    </location>
</feature>
<comment type="caution">
    <text evidence="9">The sequence shown here is derived from an EMBL/GenBank/DDBJ whole genome shotgun (WGS) entry which is preliminary data.</text>
</comment>
<evidence type="ECO:0000256" key="4">
    <source>
        <dbReference type="ARBA" id="ARBA00023136"/>
    </source>
</evidence>
<protein>
    <submittedName>
        <fullName evidence="9">MFS general substrate transporter</fullName>
    </submittedName>
</protein>
<sequence length="734" mass="75819">MGYCGWCPYLNKWITFTASIAVALCCGLTYAFSIWSGALKNAYDLNQAQLELVAAAANVGGYSGIFSGLVYDSLEKHKKFGPRITLLLGLLANAGGYLGLWAAITGRFRAQFWQLCALAFIAANGGTWGDTSILTTNIKNFPSSRGSVVGVLKAAIGLSGSLFASVYSGVFFPDKTSLLLFLALAPVVVGLLALPWVNHCSFVQKSELESGQHVFTAEGRFIFALQALGTLGVYLITGATFNSIYPLSQSARLTVTVGAGLLLLPLLLIPHGSGGLLSQKAVLHHALSHYQDQEDPPPEDEEAAAAGGSGDGAADGSLTQPLLQPGMQRDAGAVVPDAAAAPALTVAGTGHSGAGEAEEGSDADSELAAAIAASLREAEAAGLGQQARSDGAAGQLDLEPAVVDPDAPDLISFEPAVLDDSAPAANSAAADGLASPAAAAAAGETFAPAAAALPAPADGDQTVHPSQPANGRPPSPFAEPGPQARLPPELSPLQCLRSSEFWLLFLVLCIGMGSGLTLVNNLSQLVKALTGGASAMDTTPVLVSAFSVCNCAGRMALGYLPERLLHARGTPRIAFLPLMSGLMAATCLGLAFAHLPALYPLSALAGFAFGGHWSLFPSLISELFGLARFAANYTLMQFAPALGAFGLAAGLAGWLYERALARHGTEGNTCVGQDCFQATFITLATLGLVATGAATVLYRRERQVYAAEYQEVHAYDLEVQRHGRQSASPSPQPH</sequence>
<dbReference type="InterPro" id="IPR036259">
    <property type="entry name" value="MFS_trans_sf"/>
</dbReference>
<keyword evidence="3 6" id="KW-1133">Transmembrane helix</keyword>
<feature type="transmembrane region" description="Helical" evidence="6">
    <location>
        <begin position="501"/>
        <end position="519"/>
    </location>
</feature>
<evidence type="ECO:0000256" key="5">
    <source>
        <dbReference type="SAM" id="MobiDB-lite"/>
    </source>
</evidence>
<feature type="compositionally biased region" description="Acidic residues" evidence="5">
    <location>
        <begin position="356"/>
        <end position="365"/>
    </location>
</feature>
<feature type="compositionally biased region" description="Acidic residues" evidence="5">
    <location>
        <begin position="293"/>
        <end position="303"/>
    </location>
</feature>
<dbReference type="Proteomes" id="UP000239899">
    <property type="component" value="Unassembled WGS sequence"/>
</dbReference>
<feature type="domain" description="NFD4 C-terminal" evidence="8">
    <location>
        <begin position="495"/>
        <end position="705"/>
    </location>
</feature>
<keyword evidence="4 6" id="KW-0472">Membrane</keyword>
<accession>A0A2P6TTV2</accession>
<evidence type="ECO:0000313" key="10">
    <source>
        <dbReference type="Proteomes" id="UP000239899"/>
    </source>
</evidence>
<dbReference type="OrthoDB" id="410267at2759"/>
<organism evidence="9 10">
    <name type="scientific">Chlorella sorokiniana</name>
    <name type="common">Freshwater green alga</name>
    <dbReference type="NCBI Taxonomy" id="3076"/>
    <lineage>
        <taxon>Eukaryota</taxon>
        <taxon>Viridiplantae</taxon>
        <taxon>Chlorophyta</taxon>
        <taxon>core chlorophytes</taxon>
        <taxon>Trebouxiophyceae</taxon>
        <taxon>Chlorellales</taxon>
        <taxon>Chlorellaceae</taxon>
        <taxon>Chlorella clade</taxon>
        <taxon>Chlorella</taxon>
    </lineage>
</organism>
<feature type="transmembrane region" description="Helical" evidence="6">
    <location>
        <begin position="150"/>
        <end position="172"/>
    </location>
</feature>
<evidence type="ECO:0000259" key="8">
    <source>
        <dbReference type="Pfam" id="PF23262"/>
    </source>
</evidence>
<feature type="transmembrane region" description="Helical" evidence="6">
    <location>
        <begin position="52"/>
        <end position="72"/>
    </location>
</feature>
<feature type="transmembrane region" description="Helical" evidence="6">
    <location>
        <begin position="178"/>
        <end position="200"/>
    </location>
</feature>
<dbReference type="AlphaFoldDB" id="A0A2P6TTV2"/>
<feature type="transmembrane region" description="Helical" evidence="6">
    <location>
        <begin position="251"/>
        <end position="269"/>
    </location>
</feature>
<dbReference type="Pfam" id="PF23262">
    <property type="entry name" value="NFD4_C"/>
    <property type="match status" value="1"/>
</dbReference>
<feature type="transmembrane region" description="Helical" evidence="6">
    <location>
        <begin position="638"/>
        <end position="656"/>
    </location>
</feature>
<feature type="transmembrane region" description="Helical" evidence="6">
    <location>
        <begin position="12"/>
        <end position="32"/>
    </location>
</feature>
<feature type="transmembrane region" description="Helical" evidence="6">
    <location>
        <begin position="573"/>
        <end position="595"/>
    </location>
</feature>
<evidence type="ECO:0000259" key="7">
    <source>
        <dbReference type="Pfam" id="PF06813"/>
    </source>
</evidence>
<evidence type="ECO:0000256" key="6">
    <source>
        <dbReference type="SAM" id="Phobius"/>
    </source>
</evidence>
<dbReference type="PANTHER" id="PTHR21576:SF158">
    <property type="entry name" value="RIBOSOMAL RNA-PROCESSING PROTEIN 12-LIKE CONSERVED DOMAIN-CONTAINING PROTEIN"/>
    <property type="match status" value="1"/>
</dbReference>
<keyword evidence="2 6" id="KW-0812">Transmembrane</keyword>
<name>A0A2P6TTV2_CHLSO</name>
<feature type="region of interest" description="Disordered" evidence="5">
    <location>
        <begin position="455"/>
        <end position="486"/>
    </location>
</feature>